<name>A0A562I7Q9_MICOL</name>
<dbReference type="InterPro" id="IPR051455">
    <property type="entry name" value="Bact_solute-bind_prot3"/>
</dbReference>
<dbReference type="RefSeq" id="WP_145773981.1">
    <property type="nucleotide sequence ID" value="NZ_BAAATQ010000172.1"/>
</dbReference>
<gene>
    <name evidence="7" type="ORF">JD77_01980</name>
</gene>
<feature type="signal peptide" evidence="5">
    <location>
        <begin position="1"/>
        <end position="28"/>
    </location>
</feature>
<feature type="region of interest" description="Disordered" evidence="4">
    <location>
        <begin position="292"/>
        <end position="313"/>
    </location>
</feature>
<dbReference type="InterPro" id="IPR001638">
    <property type="entry name" value="Solute-binding_3/MltF_N"/>
</dbReference>
<dbReference type="Proteomes" id="UP000319825">
    <property type="component" value="Unassembled WGS sequence"/>
</dbReference>
<dbReference type="GO" id="GO:0006865">
    <property type="term" value="P:amino acid transport"/>
    <property type="evidence" value="ECO:0007669"/>
    <property type="project" value="TreeGrafter"/>
</dbReference>
<reference evidence="7 8" key="1">
    <citation type="submission" date="2019-07" db="EMBL/GenBank/DDBJ databases">
        <title>R&amp;d 2014.</title>
        <authorList>
            <person name="Klenk H.-P."/>
        </authorList>
    </citation>
    <scope>NUCLEOTIDE SEQUENCE [LARGE SCALE GENOMIC DNA]</scope>
    <source>
        <strain evidence="7 8">DSM 43868</strain>
    </source>
</reference>
<dbReference type="PANTHER" id="PTHR30085:SF6">
    <property type="entry name" value="ABC TRANSPORTER GLUTAMINE-BINDING PROTEIN GLNH"/>
    <property type="match status" value="1"/>
</dbReference>
<evidence type="ECO:0000313" key="8">
    <source>
        <dbReference type="Proteomes" id="UP000319825"/>
    </source>
</evidence>
<proteinExistence type="inferred from homology"/>
<keyword evidence="2" id="KW-0813">Transport</keyword>
<accession>A0A562I7Q9</accession>
<comment type="caution">
    <text evidence="7">The sequence shown here is derived from an EMBL/GenBank/DDBJ whole genome shotgun (WGS) entry which is preliminary data.</text>
</comment>
<dbReference type="GO" id="GO:0005576">
    <property type="term" value="C:extracellular region"/>
    <property type="evidence" value="ECO:0007669"/>
    <property type="project" value="TreeGrafter"/>
</dbReference>
<dbReference type="Pfam" id="PF00497">
    <property type="entry name" value="SBP_bac_3"/>
    <property type="match status" value="1"/>
</dbReference>
<dbReference type="Gene3D" id="3.40.190.10">
    <property type="entry name" value="Periplasmic binding protein-like II"/>
    <property type="match status" value="2"/>
</dbReference>
<feature type="domain" description="Solute-binding protein family 3/N-terminal" evidence="6">
    <location>
        <begin position="56"/>
        <end position="280"/>
    </location>
</feature>
<dbReference type="SUPFAM" id="SSF53850">
    <property type="entry name" value="Periplasmic binding protein-like II"/>
    <property type="match status" value="1"/>
</dbReference>
<evidence type="ECO:0000256" key="5">
    <source>
        <dbReference type="SAM" id="SignalP"/>
    </source>
</evidence>
<dbReference type="SMART" id="SM00062">
    <property type="entry name" value="PBPb"/>
    <property type="match status" value="1"/>
</dbReference>
<dbReference type="GO" id="GO:0030288">
    <property type="term" value="C:outer membrane-bounded periplasmic space"/>
    <property type="evidence" value="ECO:0007669"/>
    <property type="project" value="TreeGrafter"/>
</dbReference>
<protein>
    <submittedName>
        <fullName evidence="7">ABC-type amino acid transport substrate-binding protein</fullName>
    </submittedName>
</protein>
<dbReference type="AlphaFoldDB" id="A0A562I7Q9"/>
<evidence type="ECO:0000313" key="7">
    <source>
        <dbReference type="EMBL" id="TWH67019.1"/>
    </source>
</evidence>
<dbReference type="PANTHER" id="PTHR30085">
    <property type="entry name" value="AMINO ACID ABC TRANSPORTER PERMEASE"/>
    <property type="match status" value="1"/>
</dbReference>
<organism evidence="7 8">
    <name type="scientific">Micromonospora olivasterospora</name>
    <dbReference type="NCBI Taxonomy" id="1880"/>
    <lineage>
        <taxon>Bacteria</taxon>
        <taxon>Bacillati</taxon>
        <taxon>Actinomycetota</taxon>
        <taxon>Actinomycetes</taxon>
        <taxon>Micromonosporales</taxon>
        <taxon>Micromonosporaceae</taxon>
        <taxon>Micromonospora</taxon>
    </lineage>
</organism>
<dbReference type="PROSITE" id="PS51257">
    <property type="entry name" value="PROKAR_LIPOPROTEIN"/>
    <property type="match status" value="1"/>
</dbReference>
<keyword evidence="8" id="KW-1185">Reference proteome</keyword>
<evidence type="ECO:0000259" key="6">
    <source>
        <dbReference type="SMART" id="SM00062"/>
    </source>
</evidence>
<keyword evidence="3 5" id="KW-0732">Signal</keyword>
<evidence type="ECO:0000256" key="4">
    <source>
        <dbReference type="SAM" id="MobiDB-lite"/>
    </source>
</evidence>
<evidence type="ECO:0000256" key="3">
    <source>
        <dbReference type="ARBA" id="ARBA00022729"/>
    </source>
</evidence>
<dbReference type="EMBL" id="VLKE01000001">
    <property type="protein sequence ID" value="TWH67019.1"/>
    <property type="molecule type" value="Genomic_DNA"/>
</dbReference>
<comment type="similarity">
    <text evidence="1">Belongs to the bacterial solute-binding protein 3 family.</text>
</comment>
<feature type="chain" id="PRO_5021937699" evidence="5">
    <location>
        <begin position="29"/>
        <end position="313"/>
    </location>
</feature>
<evidence type="ECO:0000256" key="1">
    <source>
        <dbReference type="ARBA" id="ARBA00010333"/>
    </source>
</evidence>
<sequence length="313" mass="34258">MSQFLTRSRIRSVATTAAVALTLTLAAAAGCDSRQPPKLPSVAEKLRESNVYGQPKIRIGVSTTEPLMGELSGGAHVGFDIEIARYLAAQLGFEGDQRIEWVSLATEDRIPALQGGTVDMVVSSFSMTEQRETQVTFAGPYFVTTQETMIPVRLRDRVRTIEDLQNKEIRVCTSGGSTTQAELRNHQIQASVVKDVGDCVQGIMEGRYDAVSSDETILAGFLSQHPKDLLIVDMPFGTSELLGVGVPIGDPALRDLVAFFLNKSYLQGRQGLSSPWLTAYHRTLGPWLKVPKSQPQPLDVPELVDFDDKAPRR</sequence>
<evidence type="ECO:0000256" key="2">
    <source>
        <dbReference type="ARBA" id="ARBA00022448"/>
    </source>
</evidence>
<dbReference type="OrthoDB" id="4963533at2"/>